<dbReference type="InterPro" id="IPR037151">
    <property type="entry name" value="AlkB-like_sf"/>
</dbReference>
<dbReference type="PANTHER" id="PTHR21052">
    <property type="entry name" value="SPERMATOGENESIS ASSOCIATED 11-RELATED"/>
    <property type="match status" value="1"/>
</dbReference>
<dbReference type="OrthoDB" id="28127at2759"/>
<evidence type="ECO:0000313" key="1">
    <source>
        <dbReference type="EMBL" id="ORX44453.1"/>
    </source>
</evidence>
<dbReference type="GO" id="GO:0006974">
    <property type="term" value="P:DNA damage response"/>
    <property type="evidence" value="ECO:0007669"/>
    <property type="project" value="InterPro"/>
</dbReference>
<dbReference type="STRING" id="101127.A0A1X2G498"/>
<comment type="caution">
    <text evidence="1">The sequence shown here is derived from an EMBL/GenBank/DDBJ whole genome shotgun (WGS) entry which is preliminary data.</text>
</comment>
<gene>
    <name evidence="1" type="ORF">DM01DRAFT_1312491</name>
</gene>
<reference evidence="1 2" key="1">
    <citation type="submission" date="2016-07" db="EMBL/GenBank/DDBJ databases">
        <title>Pervasive Adenine N6-methylation of Active Genes in Fungi.</title>
        <authorList>
            <consortium name="DOE Joint Genome Institute"/>
            <person name="Mondo S.J."/>
            <person name="Dannebaum R.O."/>
            <person name="Kuo R.C."/>
            <person name="Labutti K."/>
            <person name="Haridas S."/>
            <person name="Kuo A."/>
            <person name="Salamov A."/>
            <person name="Ahrendt S.R."/>
            <person name="Lipzen A."/>
            <person name="Sullivan W."/>
            <person name="Andreopoulos W.B."/>
            <person name="Clum A."/>
            <person name="Lindquist E."/>
            <person name="Daum C."/>
            <person name="Ramamoorthy G.K."/>
            <person name="Gryganskyi A."/>
            <person name="Culley D."/>
            <person name="Magnuson J.K."/>
            <person name="James T.Y."/>
            <person name="O'Malley M.A."/>
            <person name="Stajich J.E."/>
            <person name="Spatafora J.W."/>
            <person name="Visel A."/>
            <person name="Grigoriev I.V."/>
        </authorList>
    </citation>
    <scope>NUCLEOTIDE SEQUENCE [LARGE SCALE GENOMIC DNA]</scope>
    <source>
        <strain evidence="1 2">NRRL 3301</strain>
    </source>
</reference>
<organism evidence="1 2">
    <name type="scientific">Hesseltinella vesiculosa</name>
    <dbReference type="NCBI Taxonomy" id="101127"/>
    <lineage>
        <taxon>Eukaryota</taxon>
        <taxon>Fungi</taxon>
        <taxon>Fungi incertae sedis</taxon>
        <taxon>Mucoromycota</taxon>
        <taxon>Mucoromycotina</taxon>
        <taxon>Mucoromycetes</taxon>
        <taxon>Mucorales</taxon>
        <taxon>Cunninghamellaceae</taxon>
        <taxon>Hesseltinella</taxon>
    </lineage>
</organism>
<protein>
    <recommendedName>
        <fullName evidence="3">Alpha-ketoglutarate-dependent dioxygenase AlkB-like domain-containing protein</fullName>
    </recommendedName>
</protein>
<name>A0A1X2G498_9FUNG</name>
<dbReference type="GO" id="GO:0005759">
    <property type="term" value="C:mitochondrial matrix"/>
    <property type="evidence" value="ECO:0007669"/>
    <property type="project" value="TreeGrafter"/>
</dbReference>
<dbReference type="Proteomes" id="UP000242146">
    <property type="component" value="Unassembled WGS sequence"/>
</dbReference>
<accession>A0A1X2G498</accession>
<evidence type="ECO:0000313" key="2">
    <source>
        <dbReference type="Proteomes" id="UP000242146"/>
    </source>
</evidence>
<dbReference type="Gene3D" id="2.60.120.590">
    <property type="entry name" value="Alpha-ketoglutarate-dependent dioxygenase AlkB-like"/>
    <property type="match status" value="1"/>
</dbReference>
<dbReference type="SUPFAM" id="SSF51197">
    <property type="entry name" value="Clavaminate synthase-like"/>
    <property type="match status" value="1"/>
</dbReference>
<dbReference type="AlphaFoldDB" id="A0A1X2G498"/>
<dbReference type="GO" id="GO:0006631">
    <property type="term" value="P:fatty acid metabolic process"/>
    <property type="evidence" value="ECO:0007669"/>
    <property type="project" value="TreeGrafter"/>
</dbReference>
<dbReference type="PANTHER" id="PTHR21052:SF0">
    <property type="entry name" value="ALPHA-KETOGLUTARATE-DEPENDENT DIOXYGENASE ALKB HOMOLOG 7, MITOCHONDRIAL"/>
    <property type="match status" value="1"/>
</dbReference>
<dbReference type="InterPro" id="IPR032870">
    <property type="entry name" value="ALKBH7-like"/>
</dbReference>
<dbReference type="EMBL" id="MCGT01000048">
    <property type="protein sequence ID" value="ORX44453.1"/>
    <property type="molecule type" value="Genomic_DNA"/>
</dbReference>
<proteinExistence type="predicted"/>
<evidence type="ECO:0008006" key="3">
    <source>
        <dbReference type="Google" id="ProtNLM"/>
    </source>
</evidence>
<keyword evidence="2" id="KW-1185">Reference proteome</keyword>
<sequence>MLKNNTTLVKKYFLASSKAQQQPDLVNRIYKDFILLPNFLSDQEHDKIVDICEKKLKRSLGRRAPYEAGHFDGVITGYRETSASTWSPKASIDQWMTTFIQQRIYSMFPDSYRWLPPHILDLAVDGSISPHVDNIQASGSIVAGLCLKSPCKMILEHQTDPSCAVEVFLDKNCFYIQRDFVRYEFKHAIVSPELSIWNGQPFKKKDRISVLFRTISQDK</sequence>